<evidence type="ECO:0000313" key="1">
    <source>
        <dbReference type="EMBL" id="MFD2933795.1"/>
    </source>
</evidence>
<dbReference type="EMBL" id="JBHUOM010000002">
    <property type="protein sequence ID" value="MFD2933795.1"/>
    <property type="molecule type" value="Genomic_DNA"/>
</dbReference>
<proteinExistence type="predicted"/>
<organism evidence="1 2">
    <name type="scientific">Spirosoma flavum</name>
    <dbReference type="NCBI Taxonomy" id="2048557"/>
    <lineage>
        <taxon>Bacteria</taxon>
        <taxon>Pseudomonadati</taxon>
        <taxon>Bacteroidota</taxon>
        <taxon>Cytophagia</taxon>
        <taxon>Cytophagales</taxon>
        <taxon>Cytophagaceae</taxon>
        <taxon>Spirosoma</taxon>
    </lineage>
</organism>
<keyword evidence="2" id="KW-1185">Reference proteome</keyword>
<name>A0ABW6AEJ4_9BACT</name>
<dbReference type="Proteomes" id="UP001597512">
    <property type="component" value="Unassembled WGS sequence"/>
</dbReference>
<reference evidence="2" key="1">
    <citation type="journal article" date="2019" name="Int. J. Syst. Evol. Microbiol.">
        <title>The Global Catalogue of Microorganisms (GCM) 10K type strain sequencing project: providing services to taxonomists for standard genome sequencing and annotation.</title>
        <authorList>
            <consortium name="The Broad Institute Genomics Platform"/>
            <consortium name="The Broad Institute Genome Sequencing Center for Infectious Disease"/>
            <person name="Wu L."/>
            <person name="Ma J."/>
        </authorList>
    </citation>
    <scope>NUCLEOTIDE SEQUENCE [LARGE SCALE GENOMIC DNA]</scope>
    <source>
        <strain evidence="2">KCTC 52490</strain>
    </source>
</reference>
<sequence length="71" mass="7939">MQWVIISDEQMQSGLESAGLSSLIAKGLVDMYASQHKGNLSADYEKHRPVVMGKVKMTDFAREFATAYHPH</sequence>
<evidence type="ECO:0000313" key="2">
    <source>
        <dbReference type="Proteomes" id="UP001597512"/>
    </source>
</evidence>
<accession>A0ABW6AEJ4</accession>
<dbReference type="RefSeq" id="WP_381498577.1">
    <property type="nucleotide sequence ID" value="NZ_JBHUOM010000002.1"/>
</dbReference>
<comment type="caution">
    <text evidence="1">The sequence shown here is derived from an EMBL/GenBank/DDBJ whole genome shotgun (WGS) entry which is preliminary data.</text>
</comment>
<protein>
    <submittedName>
        <fullName evidence="1">Uncharacterized protein</fullName>
    </submittedName>
</protein>
<gene>
    <name evidence="1" type="ORF">ACFS25_08385</name>
</gene>